<dbReference type="PANTHER" id="PTHR45786:SF74">
    <property type="entry name" value="ATP-DEPENDENT DNA HELICASE"/>
    <property type="match status" value="1"/>
</dbReference>
<dbReference type="InterPro" id="IPR012340">
    <property type="entry name" value="NA-bd_OB-fold"/>
</dbReference>
<gene>
    <name evidence="2" type="ORF">CTI12_AA106560</name>
</gene>
<dbReference type="GO" id="GO:0004386">
    <property type="term" value="F:helicase activity"/>
    <property type="evidence" value="ECO:0007669"/>
    <property type="project" value="UniProtKB-KW"/>
</dbReference>
<feature type="compositionally biased region" description="Low complexity" evidence="1">
    <location>
        <begin position="816"/>
        <end position="828"/>
    </location>
</feature>
<feature type="compositionally biased region" description="Basic and acidic residues" evidence="1">
    <location>
        <begin position="722"/>
        <end position="735"/>
    </location>
</feature>
<feature type="region of interest" description="Disordered" evidence="1">
    <location>
        <begin position="712"/>
        <end position="849"/>
    </location>
</feature>
<accession>A0A2U1PVL6</accession>
<organism evidence="2 3">
    <name type="scientific">Artemisia annua</name>
    <name type="common">Sweet wormwood</name>
    <dbReference type="NCBI Taxonomy" id="35608"/>
    <lineage>
        <taxon>Eukaryota</taxon>
        <taxon>Viridiplantae</taxon>
        <taxon>Streptophyta</taxon>
        <taxon>Embryophyta</taxon>
        <taxon>Tracheophyta</taxon>
        <taxon>Spermatophyta</taxon>
        <taxon>Magnoliopsida</taxon>
        <taxon>eudicotyledons</taxon>
        <taxon>Gunneridae</taxon>
        <taxon>Pentapetalae</taxon>
        <taxon>asterids</taxon>
        <taxon>campanulids</taxon>
        <taxon>Asterales</taxon>
        <taxon>Asteraceae</taxon>
        <taxon>Asteroideae</taxon>
        <taxon>Anthemideae</taxon>
        <taxon>Artemisiinae</taxon>
        <taxon>Artemisia</taxon>
    </lineage>
</organism>
<evidence type="ECO:0000256" key="1">
    <source>
        <dbReference type="SAM" id="MobiDB-lite"/>
    </source>
</evidence>
<sequence length="849" mass="95171">MPRRLLRTQFTDFTNNYMSNITHNEGLQNQSVIDTQNSLASNGNTIPYNTFPTNENVASHLSSNAFKNRAVISPTSLPVHPINETNPMLQLHGEASRLSTPYGNNKNYHRVLPRISPDNWNLGNQHKKPKVLEYLTLRWRLTKSFKHKSITKFINGCLFYAGASALSNRRKRKTGTMYKSGFEDHKRHKDAQTKYPHDILPFGASTHLQSCSYMKGNAIPFQNAQFSSISSSISKIGETSQYHTTMPIDAQSIQTNDRATEIFACVSQNGAPSSCHSLPESHASFNNKGKGILFESTSVDSDQVEPEMIQAGPSKPHSEVDQASPSDPYPVSQPSYNASTTTYTQDVSHLYIDIGDAQYACEYCGAAFWYSERLKGSSHWTKLKYSKCCAGGQLYNVVGTREYQLPSSGTLGAIVFESSANSQTDYDVIIEYKDRGPQRINKLHSSYMSLQYPLLFVYGQPGFNTKMTLKEMAGKRKRKKKLSMNMYYKYQLHERFGHSGEADTIGDPIKDQMVNRIVEIQNLNCVSIQLTLWDQLAETFKKYEIDRLEKPVIMAVSSCQVTRYHNKLQLQSTAATYYYINPKIPQLDQYRAQYKELFNLNPLLEIVRQPYQDKEKEKTRIRFPLAVLLKESPKTHEGVRFTCEGTITGINTSRDWCYPACPTSKDIVGVDFDSLLSSLDNPNPKDIPTKIQEIIGKRHIFQFHYNTTSKQGPPDFIFNNLLDKEDPPKQIEDKPSASTAPHKGSEIIETSIPEQEQMSSAIVSVSAPTPGSDKEESATTTIQQQPATVTAGLPSPPPAYTAAGTPPQPEHGLARTSSKTSVTSNSKSAGTKRALFQDKAPDAKKNKKE</sequence>
<dbReference type="CDD" id="cd04481">
    <property type="entry name" value="RPA1_DBD_B_like"/>
    <property type="match status" value="1"/>
</dbReference>
<keyword evidence="3" id="KW-1185">Reference proteome</keyword>
<protein>
    <submittedName>
        <fullName evidence="2">Helitron helicase-like domain-containing protein</fullName>
    </submittedName>
</protein>
<dbReference type="AlphaFoldDB" id="A0A2U1PVL6"/>
<keyword evidence="2" id="KW-0347">Helicase</keyword>
<name>A0A2U1PVL6_ARTAN</name>
<evidence type="ECO:0000313" key="3">
    <source>
        <dbReference type="Proteomes" id="UP000245207"/>
    </source>
</evidence>
<dbReference type="Gene3D" id="2.40.50.140">
    <property type="entry name" value="Nucleic acid-binding proteins"/>
    <property type="match status" value="1"/>
</dbReference>
<dbReference type="Proteomes" id="UP000245207">
    <property type="component" value="Unassembled WGS sequence"/>
</dbReference>
<reference evidence="2 3" key="1">
    <citation type="journal article" date="2018" name="Mol. Plant">
        <title>The genome of Artemisia annua provides insight into the evolution of Asteraceae family and artemisinin biosynthesis.</title>
        <authorList>
            <person name="Shen Q."/>
            <person name="Zhang L."/>
            <person name="Liao Z."/>
            <person name="Wang S."/>
            <person name="Yan T."/>
            <person name="Shi P."/>
            <person name="Liu M."/>
            <person name="Fu X."/>
            <person name="Pan Q."/>
            <person name="Wang Y."/>
            <person name="Lv Z."/>
            <person name="Lu X."/>
            <person name="Zhang F."/>
            <person name="Jiang W."/>
            <person name="Ma Y."/>
            <person name="Chen M."/>
            <person name="Hao X."/>
            <person name="Li L."/>
            <person name="Tang Y."/>
            <person name="Lv G."/>
            <person name="Zhou Y."/>
            <person name="Sun X."/>
            <person name="Brodelius P.E."/>
            <person name="Rose J.K.C."/>
            <person name="Tang K."/>
        </authorList>
    </citation>
    <scope>NUCLEOTIDE SEQUENCE [LARGE SCALE GENOMIC DNA]</scope>
    <source>
        <strain evidence="3">cv. Huhao1</strain>
        <tissue evidence="2">Leaf</tissue>
    </source>
</reference>
<feature type="region of interest" description="Disordered" evidence="1">
    <location>
        <begin position="300"/>
        <end position="337"/>
    </location>
</feature>
<keyword evidence="2" id="KW-0067">ATP-binding</keyword>
<dbReference type="PANTHER" id="PTHR45786">
    <property type="entry name" value="DNA BINDING PROTEIN-LIKE"/>
    <property type="match status" value="1"/>
</dbReference>
<evidence type="ECO:0000313" key="2">
    <source>
        <dbReference type="EMBL" id="PWA89772.1"/>
    </source>
</evidence>
<dbReference type="SUPFAM" id="SSF50249">
    <property type="entry name" value="Nucleic acid-binding proteins"/>
    <property type="match status" value="1"/>
</dbReference>
<keyword evidence="2" id="KW-0378">Hydrolase</keyword>
<dbReference type="EMBL" id="PKPP01000687">
    <property type="protein sequence ID" value="PWA89772.1"/>
    <property type="molecule type" value="Genomic_DNA"/>
</dbReference>
<keyword evidence="2" id="KW-0547">Nucleotide-binding</keyword>
<feature type="compositionally biased region" description="Basic and acidic residues" evidence="1">
    <location>
        <begin position="835"/>
        <end position="849"/>
    </location>
</feature>
<comment type="caution">
    <text evidence="2">The sequence shown here is derived from an EMBL/GenBank/DDBJ whole genome shotgun (WGS) entry which is preliminary data.</text>
</comment>
<proteinExistence type="predicted"/>
<feature type="compositionally biased region" description="Polar residues" evidence="1">
    <location>
        <begin position="752"/>
        <end position="769"/>
    </location>
</feature>
<feature type="compositionally biased region" description="Polar residues" evidence="1">
    <location>
        <begin position="778"/>
        <end position="788"/>
    </location>
</feature>